<dbReference type="SUPFAM" id="SSF81321">
    <property type="entry name" value="Family A G protein-coupled receptor-like"/>
    <property type="match status" value="1"/>
</dbReference>
<keyword evidence="3" id="KW-1015">Disulfide bond</keyword>
<evidence type="ECO:0000256" key="5">
    <source>
        <dbReference type="ARBA" id="ARBA00023224"/>
    </source>
</evidence>
<reference evidence="7" key="1">
    <citation type="submission" date="2023-01" db="EMBL/GenBank/DDBJ databases">
        <title>Genome assembly of the deep-sea coral Lophelia pertusa.</title>
        <authorList>
            <person name="Herrera S."/>
            <person name="Cordes E."/>
        </authorList>
    </citation>
    <scope>NUCLEOTIDE SEQUENCE</scope>
    <source>
        <strain evidence="7">USNM1676648</strain>
        <tissue evidence="7">Polyp</tissue>
    </source>
</reference>
<gene>
    <name evidence="7" type="primary">GPROAR1</name>
    <name evidence="7" type="ORF">OS493_024365</name>
</gene>
<name>A0A9X0CKY2_9CNID</name>
<proteinExistence type="predicted"/>
<keyword evidence="8" id="KW-1185">Reference proteome</keyword>
<feature type="transmembrane region" description="Helical" evidence="6">
    <location>
        <begin position="38"/>
        <end position="61"/>
    </location>
</feature>
<sequence length="113" mass="13229">MLHIHCEKSGTAHTIEKQLRFNYDQVFFKSQEKAAIKMMTIVIGLFLLCSGILLRCSFLLIFSDDKPCDDLQYKVPLLVLNSAVNPLAYAIFKRDIKKEFKRLIYFVILKRRN</sequence>
<keyword evidence="2" id="KW-0297">G-protein coupled receptor</keyword>
<dbReference type="OrthoDB" id="5957871at2759"/>
<organism evidence="7 8">
    <name type="scientific">Desmophyllum pertusum</name>
    <dbReference type="NCBI Taxonomy" id="174260"/>
    <lineage>
        <taxon>Eukaryota</taxon>
        <taxon>Metazoa</taxon>
        <taxon>Cnidaria</taxon>
        <taxon>Anthozoa</taxon>
        <taxon>Hexacorallia</taxon>
        <taxon>Scleractinia</taxon>
        <taxon>Caryophylliina</taxon>
        <taxon>Caryophylliidae</taxon>
        <taxon>Desmophyllum</taxon>
    </lineage>
</organism>
<feature type="transmembrane region" description="Helical" evidence="6">
    <location>
        <begin position="73"/>
        <end position="92"/>
    </location>
</feature>
<evidence type="ECO:0000256" key="1">
    <source>
        <dbReference type="ARBA" id="ARBA00004141"/>
    </source>
</evidence>
<keyword evidence="6" id="KW-0472">Membrane</keyword>
<dbReference type="Gene3D" id="1.20.1070.10">
    <property type="entry name" value="Rhodopsin 7-helix transmembrane proteins"/>
    <property type="match status" value="1"/>
</dbReference>
<comment type="subcellular location">
    <subcellularLocation>
        <location evidence="1">Membrane</location>
        <topology evidence="1">Multi-pass membrane protein</topology>
    </subcellularLocation>
</comment>
<dbReference type="AlphaFoldDB" id="A0A9X0CKY2"/>
<evidence type="ECO:0000256" key="4">
    <source>
        <dbReference type="ARBA" id="ARBA00023170"/>
    </source>
</evidence>
<keyword evidence="5" id="KW-0807">Transducer</keyword>
<keyword evidence="4 7" id="KW-0675">Receptor</keyword>
<evidence type="ECO:0000256" key="3">
    <source>
        <dbReference type="ARBA" id="ARBA00023157"/>
    </source>
</evidence>
<dbReference type="Proteomes" id="UP001163046">
    <property type="component" value="Unassembled WGS sequence"/>
</dbReference>
<dbReference type="EMBL" id="MU827320">
    <property type="protein sequence ID" value="KAJ7357557.1"/>
    <property type="molecule type" value="Genomic_DNA"/>
</dbReference>
<accession>A0A9X0CKY2</accession>
<dbReference type="GO" id="GO:0005886">
    <property type="term" value="C:plasma membrane"/>
    <property type="evidence" value="ECO:0007669"/>
    <property type="project" value="TreeGrafter"/>
</dbReference>
<evidence type="ECO:0000256" key="6">
    <source>
        <dbReference type="SAM" id="Phobius"/>
    </source>
</evidence>
<dbReference type="GO" id="GO:0043410">
    <property type="term" value="P:positive regulation of MAPK cascade"/>
    <property type="evidence" value="ECO:0007669"/>
    <property type="project" value="TreeGrafter"/>
</dbReference>
<keyword evidence="6" id="KW-1133">Transmembrane helix</keyword>
<keyword evidence="6" id="KW-0812">Transmembrane</keyword>
<protein>
    <submittedName>
        <fullName evidence="7">G-protein coupled receptor</fullName>
    </submittedName>
</protein>
<evidence type="ECO:0000313" key="8">
    <source>
        <dbReference type="Proteomes" id="UP001163046"/>
    </source>
</evidence>
<dbReference type="PANTHER" id="PTHR24248:SF199">
    <property type="entry name" value="IP13425P-RELATED"/>
    <property type="match status" value="1"/>
</dbReference>
<dbReference type="GO" id="GO:0008227">
    <property type="term" value="F:G protein-coupled amine receptor activity"/>
    <property type="evidence" value="ECO:0007669"/>
    <property type="project" value="UniProtKB-ARBA"/>
</dbReference>
<dbReference type="GO" id="GO:0071880">
    <property type="term" value="P:adenylate cyclase-activating adrenergic receptor signaling pathway"/>
    <property type="evidence" value="ECO:0007669"/>
    <property type="project" value="TreeGrafter"/>
</dbReference>
<evidence type="ECO:0000256" key="2">
    <source>
        <dbReference type="ARBA" id="ARBA00023040"/>
    </source>
</evidence>
<dbReference type="PANTHER" id="PTHR24248">
    <property type="entry name" value="ADRENERGIC RECEPTOR-RELATED G-PROTEIN COUPLED RECEPTOR"/>
    <property type="match status" value="1"/>
</dbReference>
<comment type="caution">
    <text evidence="7">The sequence shown here is derived from an EMBL/GenBank/DDBJ whole genome shotgun (WGS) entry which is preliminary data.</text>
</comment>
<evidence type="ECO:0000313" key="7">
    <source>
        <dbReference type="EMBL" id="KAJ7357557.1"/>
    </source>
</evidence>